<feature type="domain" description="Nucleoplasmin-like" evidence="6">
    <location>
        <begin position="3"/>
        <end position="100"/>
    </location>
</feature>
<dbReference type="SUPFAM" id="SSF69203">
    <property type="entry name" value="Nucleoplasmin-like core domain"/>
    <property type="match status" value="1"/>
</dbReference>
<evidence type="ECO:0000256" key="4">
    <source>
        <dbReference type="ARBA" id="ARBA00023235"/>
    </source>
</evidence>
<dbReference type="Pfam" id="PF17800">
    <property type="entry name" value="NPL"/>
    <property type="match status" value="1"/>
</dbReference>
<evidence type="ECO:0000256" key="3">
    <source>
        <dbReference type="ARBA" id="ARBA00023110"/>
    </source>
</evidence>
<evidence type="ECO:0000256" key="2">
    <source>
        <dbReference type="ARBA" id="ARBA00013194"/>
    </source>
</evidence>
<evidence type="ECO:0000313" key="7">
    <source>
        <dbReference type="EMBL" id="KAK9066792.1"/>
    </source>
</evidence>
<comment type="caution">
    <text evidence="7">The sequence shown here is derived from an EMBL/GenBank/DDBJ whole genome shotgun (WGS) entry which is preliminary data.</text>
</comment>
<dbReference type="InterPro" id="IPR041232">
    <property type="entry name" value="NPL"/>
</dbReference>
<name>A0AAP0H027_9ASTR</name>
<dbReference type="PANTHER" id="PTHR43811:SF48">
    <property type="entry name" value="PEPTIDYL-PROLYL CIS-TRANS ISOMERASE FKBP43"/>
    <property type="match status" value="1"/>
</dbReference>
<dbReference type="EC" id="5.2.1.8" evidence="2"/>
<dbReference type="InterPro" id="IPR036824">
    <property type="entry name" value="Nucleoplasmin_core_dom_sf"/>
</dbReference>
<keyword evidence="3" id="KW-0697">Rotamase</keyword>
<dbReference type="Proteomes" id="UP001408789">
    <property type="component" value="Unassembled WGS sequence"/>
</dbReference>
<dbReference type="Gene3D" id="2.60.120.340">
    <property type="entry name" value="Nucleoplasmin core domain"/>
    <property type="match status" value="1"/>
</dbReference>
<accession>A0AAP0H027</accession>
<evidence type="ECO:0000256" key="1">
    <source>
        <dbReference type="ARBA" id="ARBA00000971"/>
    </source>
</evidence>
<protein>
    <recommendedName>
        <fullName evidence="2">peptidylprolyl isomerase</fullName>
        <ecNumber evidence="2">5.2.1.8</ecNumber>
    </recommendedName>
</protein>
<reference evidence="7 8" key="1">
    <citation type="submission" date="2024-04" db="EMBL/GenBank/DDBJ databases">
        <title>The reference genome of an endangered Asteraceae, Deinandra increscens subsp. villosa, native to the Central Coast of California.</title>
        <authorList>
            <person name="Guilliams M."/>
            <person name="Hasenstab-Lehman K."/>
            <person name="Meyer R."/>
            <person name="Mcevoy S."/>
        </authorList>
    </citation>
    <scope>NUCLEOTIDE SEQUENCE [LARGE SCALE GENOMIC DNA]</scope>
    <source>
        <tissue evidence="7">Leaf</tissue>
    </source>
</reference>
<dbReference type="PANTHER" id="PTHR43811">
    <property type="entry name" value="FKBP-TYPE PEPTIDYL-PROLYL CIS-TRANS ISOMERASE FKPA"/>
    <property type="match status" value="1"/>
</dbReference>
<feature type="region of interest" description="Disordered" evidence="5">
    <location>
        <begin position="169"/>
        <end position="284"/>
    </location>
</feature>
<organism evidence="7 8">
    <name type="scientific">Deinandra increscens subsp. villosa</name>
    <dbReference type="NCBI Taxonomy" id="3103831"/>
    <lineage>
        <taxon>Eukaryota</taxon>
        <taxon>Viridiplantae</taxon>
        <taxon>Streptophyta</taxon>
        <taxon>Embryophyta</taxon>
        <taxon>Tracheophyta</taxon>
        <taxon>Spermatophyta</taxon>
        <taxon>Magnoliopsida</taxon>
        <taxon>eudicotyledons</taxon>
        <taxon>Gunneridae</taxon>
        <taxon>Pentapetalae</taxon>
        <taxon>asterids</taxon>
        <taxon>campanulids</taxon>
        <taxon>Asterales</taxon>
        <taxon>Asteraceae</taxon>
        <taxon>Asteroideae</taxon>
        <taxon>Heliantheae alliance</taxon>
        <taxon>Madieae</taxon>
        <taxon>Madiinae</taxon>
        <taxon>Deinandra</taxon>
    </lineage>
</organism>
<comment type="catalytic activity">
    <reaction evidence="1">
        <text>[protein]-peptidylproline (omega=180) = [protein]-peptidylproline (omega=0)</text>
        <dbReference type="Rhea" id="RHEA:16237"/>
        <dbReference type="Rhea" id="RHEA-COMP:10747"/>
        <dbReference type="Rhea" id="RHEA-COMP:10748"/>
        <dbReference type="ChEBI" id="CHEBI:83833"/>
        <dbReference type="ChEBI" id="CHEBI:83834"/>
        <dbReference type="EC" id="5.2.1.8"/>
    </reaction>
</comment>
<gene>
    <name evidence="7" type="ORF">SSX86_014115</name>
</gene>
<evidence type="ECO:0000256" key="5">
    <source>
        <dbReference type="SAM" id="MobiDB-lite"/>
    </source>
</evidence>
<feature type="compositionally biased region" description="Basic and acidic residues" evidence="5">
    <location>
        <begin position="189"/>
        <end position="207"/>
    </location>
</feature>
<keyword evidence="4" id="KW-0413">Isomerase</keyword>
<keyword evidence="8" id="KW-1185">Reference proteome</keyword>
<dbReference type="AlphaFoldDB" id="A0AAP0H027"/>
<evidence type="ECO:0000259" key="6">
    <source>
        <dbReference type="Pfam" id="PF17800"/>
    </source>
</evidence>
<dbReference type="EMBL" id="JBCNJP010000015">
    <property type="protein sequence ID" value="KAK9066792.1"/>
    <property type="molecule type" value="Genomic_DNA"/>
</dbReference>
<evidence type="ECO:0000313" key="8">
    <source>
        <dbReference type="Proteomes" id="UP001408789"/>
    </source>
</evidence>
<sequence>MAFWGVYLKPNEPYTLHFDDHDSVPNRLRITQATLGDATRYSPARSIVRCSVGDKPAIAICSLSVKELTCCQLELEFEESHDVVFSVMGPRGVYLAGYLVAPPAPAVHQHLIDHTGREETAMEIACCRDHHLHKDELDSNSKGLVKESIDAQDTGIECSDKNIEGGKRLLKRSRDKNTEGTIVTLGQKTGKDGNEGSNSDKDQEKPIALKTHSVFTKLLEKKSRRATEKKKMNRNMKRKQKQSTSEATASEYVNDLWGSGAREGNHENLKERKKKSKRGRGDCS</sequence>
<proteinExistence type="predicted"/>
<dbReference type="GO" id="GO:0003755">
    <property type="term" value="F:peptidyl-prolyl cis-trans isomerase activity"/>
    <property type="evidence" value="ECO:0007669"/>
    <property type="project" value="UniProtKB-KW"/>
</dbReference>
<feature type="compositionally biased region" description="Basic residues" evidence="5">
    <location>
        <begin position="231"/>
        <end position="241"/>
    </location>
</feature>
<feature type="compositionally biased region" description="Basic and acidic residues" evidence="5">
    <location>
        <begin position="218"/>
        <end position="230"/>
    </location>
</feature>